<evidence type="ECO:0000313" key="4">
    <source>
        <dbReference type="Proteomes" id="UP000241048"/>
    </source>
</evidence>
<feature type="compositionally biased region" description="Polar residues" evidence="1">
    <location>
        <begin position="56"/>
        <end position="67"/>
    </location>
</feature>
<proteinExistence type="predicted"/>
<keyword evidence="2" id="KW-0812">Transmembrane</keyword>
<dbReference type="InterPro" id="IPR009835">
    <property type="entry name" value="SrtB"/>
</dbReference>
<evidence type="ECO:0000313" key="3">
    <source>
        <dbReference type="EMBL" id="PST36482.1"/>
    </source>
</evidence>
<keyword evidence="2" id="KW-1133">Transmembrane helix</keyword>
<dbReference type="CDD" id="cd05826">
    <property type="entry name" value="Sortase_B"/>
    <property type="match status" value="1"/>
</dbReference>
<evidence type="ECO:0000256" key="2">
    <source>
        <dbReference type="SAM" id="Phobius"/>
    </source>
</evidence>
<accession>A0A2T3FMJ8</accession>
<comment type="caution">
    <text evidence="3">The sequence shown here is derived from an EMBL/GenBank/DDBJ whole genome shotgun (WGS) entry which is preliminary data.</text>
</comment>
<evidence type="ECO:0000256" key="1">
    <source>
        <dbReference type="SAM" id="MobiDB-lite"/>
    </source>
</evidence>
<protein>
    <submittedName>
        <fullName evidence="3">SrtB family sortase</fullName>
    </submittedName>
</protein>
<keyword evidence="2" id="KW-0472">Membrane</keyword>
<dbReference type="InterPro" id="IPR023365">
    <property type="entry name" value="Sortase_dom-sf"/>
</dbReference>
<dbReference type="SUPFAM" id="SSF63817">
    <property type="entry name" value="Sortase"/>
    <property type="match status" value="1"/>
</dbReference>
<sequence length="259" mass="29373">MNRWKENLGTKKRTGDGAARWARRIFCAFLIVIGCLVLADGVGDAVRRAENRDSQSEGNVEQNLSGKSDSDASEPIWQPDFAVLKCQNADVIAWIRIPGTHIDEPIVQTSDNESYRSIGLDGKPDPAGTVFLDCESAPDASDFHSIFYGHHMKDGSRFSELVRLKDEDFFQKHRTAYLYFPDGKRRTLRLIAALTAGSQGERRRTEFADRSEMHPYIEEMTEGCRFRELPDEEVSHLYSFVTCSYEFADARTIVYAVDE</sequence>
<dbReference type="EMBL" id="PYLO01000004">
    <property type="protein sequence ID" value="PST36482.1"/>
    <property type="molecule type" value="Genomic_DNA"/>
</dbReference>
<dbReference type="GO" id="GO:0016787">
    <property type="term" value="F:hydrolase activity"/>
    <property type="evidence" value="ECO:0007669"/>
    <property type="project" value="UniProtKB-KW"/>
</dbReference>
<name>A0A2T3FMJ8_9CLOT</name>
<dbReference type="RefSeq" id="WP_107001391.1">
    <property type="nucleotide sequence ID" value="NZ_PYLO01000004.1"/>
</dbReference>
<gene>
    <name evidence="3" type="ORF">C7U56_11865</name>
</gene>
<dbReference type="PROSITE" id="PS51257">
    <property type="entry name" value="PROKAR_LIPOPROTEIN"/>
    <property type="match status" value="1"/>
</dbReference>
<dbReference type="AlphaFoldDB" id="A0A2T3FMJ8"/>
<reference evidence="3 4" key="1">
    <citation type="submission" date="2018-03" db="EMBL/GenBank/DDBJ databases">
        <title>Lachnoclostridium SNUG30386 gen.nov., sp.nov., isolated from human faeces.</title>
        <authorList>
            <person name="Seo B."/>
            <person name="Jeon K."/>
            <person name="Ko G."/>
        </authorList>
    </citation>
    <scope>NUCLEOTIDE SEQUENCE [LARGE SCALE GENOMIC DNA]</scope>
    <source>
        <strain evidence="3 4">SNUG30386</strain>
    </source>
</reference>
<keyword evidence="4" id="KW-1185">Reference proteome</keyword>
<dbReference type="Gene3D" id="2.40.260.10">
    <property type="entry name" value="Sortase"/>
    <property type="match status" value="1"/>
</dbReference>
<organism evidence="3 4">
    <name type="scientific">Clostridium fessum</name>
    <dbReference type="NCBI Taxonomy" id="2126740"/>
    <lineage>
        <taxon>Bacteria</taxon>
        <taxon>Bacillati</taxon>
        <taxon>Bacillota</taxon>
        <taxon>Clostridia</taxon>
        <taxon>Eubacteriales</taxon>
        <taxon>Clostridiaceae</taxon>
        <taxon>Clostridium</taxon>
    </lineage>
</organism>
<feature type="region of interest" description="Disordered" evidence="1">
    <location>
        <begin position="49"/>
        <end position="72"/>
    </location>
</feature>
<feature type="transmembrane region" description="Helical" evidence="2">
    <location>
        <begin position="21"/>
        <end position="39"/>
    </location>
</feature>
<dbReference type="Proteomes" id="UP000241048">
    <property type="component" value="Unassembled WGS sequence"/>
</dbReference>